<comment type="caution">
    <text evidence="1">The sequence shown here is derived from an EMBL/GenBank/DDBJ whole genome shotgun (WGS) entry which is preliminary data.</text>
</comment>
<sequence length="10" mass="1120">MGDRDRQEGG</sequence>
<accession>A0A699ZL51</accession>
<evidence type="ECO:0000313" key="2">
    <source>
        <dbReference type="Proteomes" id="UP000485058"/>
    </source>
</evidence>
<gene>
    <name evidence="1" type="ORF">HaLaN_19157</name>
</gene>
<dbReference type="EMBL" id="BLLF01001906">
    <property type="protein sequence ID" value="GFH21790.1"/>
    <property type="molecule type" value="Genomic_DNA"/>
</dbReference>
<protein>
    <submittedName>
        <fullName evidence="1">Uncharacterized protein</fullName>
    </submittedName>
</protein>
<dbReference type="Proteomes" id="UP000485058">
    <property type="component" value="Unassembled WGS sequence"/>
</dbReference>
<reference evidence="1 2" key="1">
    <citation type="submission" date="2020-02" db="EMBL/GenBank/DDBJ databases">
        <title>Draft genome sequence of Haematococcus lacustris strain NIES-144.</title>
        <authorList>
            <person name="Morimoto D."/>
            <person name="Nakagawa S."/>
            <person name="Yoshida T."/>
            <person name="Sawayama S."/>
        </authorList>
    </citation>
    <scope>NUCLEOTIDE SEQUENCE [LARGE SCALE GENOMIC DNA]</scope>
    <source>
        <strain evidence="1 2">NIES-144</strain>
    </source>
</reference>
<proteinExistence type="predicted"/>
<organism evidence="1 2">
    <name type="scientific">Haematococcus lacustris</name>
    <name type="common">Green alga</name>
    <name type="synonym">Haematococcus pluvialis</name>
    <dbReference type="NCBI Taxonomy" id="44745"/>
    <lineage>
        <taxon>Eukaryota</taxon>
        <taxon>Viridiplantae</taxon>
        <taxon>Chlorophyta</taxon>
        <taxon>core chlorophytes</taxon>
        <taxon>Chlorophyceae</taxon>
        <taxon>CS clade</taxon>
        <taxon>Chlamydomonadales</taxon>
        <taxon>Haematococcaceae</taxon>
        <taxon>Haematococcus</taxon>
    </lineage>
</organism>
<name>A0A699ZL51_HAELA</name>
<feature type="non-terminal residue" evidence="1">
    <location>
        <position position="1"/>
    </location>
</feature>
<keyword evidence="2" id="KW-1185">Reference proteome</keyword>
<evidence type="ECO:0000313" key="1">
    <source>
        <dbReference type="EMBL" id="GFH21790.1"/>
    </source>
</evidence>